<dbReference type="HAMAP" id="MF_00367">
    <property type="entry name" value="GTPase_Era"/>
    <property type="match status" value="1"/>
</dbReference>
<dbReference type="Ensembl" id="ENSPNAT00000064489.1">
    <property type="protein sequence ID" value="ENSPNAP00000053699.1"/>
    <property type="gene ID" value="ENSPNAG00000009960.2"/>
</dbReference>
<organism evidence="18 19">
    <name type="scientific">Pygocentrus nattereri</name>
    <name type="common">Red-bellied piranha</name>
    <dbReference type="NCBI Taxonomy" id="42514"/>
    <lineage>
        <taxon>Eukaryota</taxon>
        <taxon>Metazoa</taxon>
        <taxon>Chordata</taxon>
        <taxon>Craniata</taxon>
        <taxon>Vertebrata</taxon>
        <taxon>Euteleostomi</taxon>
        <taxon>Actinopterygii</taxon>
        <taxon>Neopterygii</taxon>
        <taxon>Teleostei</taxon>
        <taxon>Ostariophysi</taxon>
        <taxon>Characiformes</taxon>
        <taxon>Characoidei</taxon>
        <taxon>Pygocentrus</taxon>
    </lineage>
</organism>
<keyword evidence="5" id="KW-0690">Ribosome biogenesis</keyword>
<feature type="region of interest" description="G1" evidence="16">
    <location>
        <begin position="108"/>
        <end position="115"/>
    </location>
</feature>
<dbReference type="InterPro" id="IPR006073">
    <property type="entry name" value="GTP-bd"/>
</dbReference>
<dbReference type="InterPro" id="IPR004044">
    <property type="entry name" value="KH_dom_type_2"/>
</dbReference>
<evidence type="ECO:0000256" key="6">
    <source>
        <dbReference type="ARBA" id="ARBA00022730"/>
    </source>
</evidence>
<dbReference type="PROSITE" id="PS51713">
    <property type="entry name" value="G_ERA"/>
    <property type="match status" value="1"/>
</dbReference>
<dbReference type="GO" id="GO:0043024">
    <property type="term" value="F:ribosomal small subunit binding"/>
    <property type="evidence" value="ECO:0007669"/>
    <property type="project" value="TreeGrafter"/>
</dbReference>
<dbReference type="GO" id="GO:0005525">
    <property type="term" value="F:GTP binding"/>
    <property type="evidence" value="ECO:0007669"/>
    <property type="project" value="UniProtKB-UniRule"/>
</dbReference>
<feature type="region of interest" description="G5" evidence="16">
    <location>
        <begin position="273"/>
        <end position="275"/>
    </location>
</feature>
<reference evidence="18 19" key="1">
    <citation type="submission" date="2020-10" db="EMBL/GenBank/DDBJ databases">
        <title>Pygocentrus nattereri (red-bellied piranha) genome, fPygNat1, primary haplotype.</title>
        <authorList>
            <person name="Myers G."/>
            <person name="Meyer A."/>
            <person name="Karagic N."/>
            <person name="Pippel M."/>
            <person name="Winkler S."/>
            <person name="Tracey A."/>
            <person name="Wood J."/>
            <person name="Formenti G."/>
            <person name="Howe K."/>
            <person name="Fedrigo O."/>
            <person name="Jarvis E.D."/>
        </authorList>
    </citation>
    <scope>NUCLEOTIDE SEQUENCE [LARGE SCALE GENOMIC DNA]</scope>
</reference>
<dbReference type="InterPro" id="IPR005225">
    <property type="entry name" value="Small_GTP-bd"/>
</dbReference>
<proteinExistence type="inferred from homology"/>
<evidence type="ECO:0000256" key="11">
    <source>
        <dbReference type="ARBA" id="ARBA00023128"/>
    </source>
</evidence>
<reference evidence="18" key="2">
    <citation type="submission" date="2025-08" db="UniProtKB">
        <authorList>
            <consortium name="Ensembl"/>
        </authorList>
    </citation>
    <scope>IDENTIFICATION</scope>
</reference>
<dbReference type="NCBIfam" id="TIGR00231">
    <property type="entry name" value="small_GTP"/>
    <property type="match status" value="1"/>
</dbReference>
<comment type="function">
    <text evidence="14">Probable GTPase that plays a role in the mitochondrial ribosomal small subunit assembly. Specifically binds the 12S mitochondrial rRNA (12S mt-rRNA) to a 33 nucleotide section delineating the 3' terminal stem-loop region. May act as a chaperone that protects the 12S mt-rRNA on the 28S mitoribosomal subunit during ribosomal small subunit assembly.</text>
</comment>
<dbReference type="SUPFAM" id="SSF54814">
    <property type="entry name" value="Prokaryotic type KH domain (KH-domain type II)"/>
    <property type="match status" value="1"/>
</dbReference>
<protein>
    <recommendedName>
        <fullName evidence="4">GTPase Era, mitochondrial</fullName>
    </recommendedName>
    <alternativeName>
        <fullName evidence="15">ERA-like protein 1</fullName>
    </alternativeName>
</protein>
<dbReference type="Proteomes" id="UP001501920">
    <property type="component" value="Chromosome 23"/>
</dbReference>
<dbReference type="Pfam" id="PF01926">
    <property type="entry name" value="MMR_HSR1"/>
    <property type="match status" value="1"/>
</dbReference>
<dbReference type="InterPro" id="IPR027417">
    <property type="entry name" value="P-loop_NTPase"/>
</dbReference>
<dbReference type="InterPro" id="IPR009019">
    <property type="entry name" value="KH_sf_prok-type"/>
</dbReference>
<evidence type="ECO:0000256" key="15">
    <source>
        <dbReference type="ARBA" id="ARBA00030975"/>
    </source>
</evidence>
<dbReference type="InterPro" id="IPR015946">
    <property type="entry name" value="KH_dom-like_a/b"/>
</dbReference>
<evidence type="ECO:0000256" key="2">
    <source>
        <dbReference type="ARBA" id="ARBA00004637"/>
    </source>
</evidence>
<dbReference type="SUPFAM" id="SSF52540">
    <property type="entry name" value="P-loop containing nucleoside triphosphate hydrolases"/>
    <property type="match status" value="1"/>
</dbReference>
<dbReference type="GeneTree" id="ENSGT00390000013800"/>
<evidence type="ECO:0000256" key="4">
    <source>
        <dbReference type="ARBA" id="ARBA00019149"/>
    </source>
</evidence>
<dbReference type="NCBIfam" id="TIGR00436">
    <property type="entry name" value="era"/>
    <property type="match status" value="1"/>
</dbReference>
<keyword evidence="12 16" id="KW-0342">GTP-binding</keyword>
<dbReference type="InterPro" id="IPR005662">
    <property type="entry name" value="GTPase_Era-like"/>
</dbReference>
<evidence type="ECO:0000256" key="3">
    <source>
        <dbReference type="ARBA" id="ARBA00007921"/>
    </source>
</evidence>
<dbReference type="PANTHER" id="PTHR42698">
    <property type="entry name" value="GTPASE ERA"/>
    <property type="match status" value="1"/>
</dbReference>
<evidence type="ECO:0000256" key="13">
    <source>
        <dbReference type="ARBA" id="ARBA00023136"/>
    </source>
</evidence>
<dbReference type="CDD" id="cd22534">
    <property type="entry name" value="KH-II_Era"/>
    <property type="match status" value="1"/>
</dbReference>
<dbReference type="Gene3D" id="3.30.300.20">
    <property type="match status" value="1"/>
</dbReference>
<keyword evidence="10" id="KW-0809">Transit peptide</keyword>
<keyword evidence="19" id="KW-1185">Reference proteome</keyword>
<keyword evidence="13" id="KW-0472">Membrane</keyword>
<keyword evidence="9" id="KW-0694">RNA-binding</keyword>
<feature type="domain" description="Era-type G" evidence="17">
    <location>
        <begin position="100"/>
        <end position="295"/>
    </location>
</feature>
<evidence type="ECO:0000256" key="8">
    <source>
        <dbReference type="ARBA" id="ARBA00022792"/>
    </source>
</evidence>
<comment type="similarity">
    <text evidence="3 16">Belongs to the TRAFAC class TrmE-Era-EngA-EngB-Septin-like GTPase superfamily. Era GTPase family.</text>
</comment>
<gene>
    <name evidence="18" type="primary">ERAL1</name>
</gene>
<evidence type="ECO:0000256" key="10">
    <source>
        <dbReference type="ARBA" id="ARBA00022946"/>
    </source>
</evidence>
<evidence type="ECO:0000313" key="19">
    <source>
        <dbReference type="Proteomes" id="UP001501920"/>
    </source>
</evidence>
<name>A0AAR2JU18_PYGNA</name>
<evidence type="ECO:0000256" key="16">
    <source>
        <dbReference type="PROSITE-ProRule" id="PRU01050"/>
    </source>
</evidence>
<evidence type="ECO:0000256" key="7">
    <source>
        <dbReference type="ARBA" id="ARBA00022741"/>
    </source>
</evidence>
<dbReference type="GO" id="GO:0000028">
    <property type="term" value="P:ribosomal small subunit assembly"/>
    <property type="evidence" value="ECO:0007669"/>
    <property type="project" value="TreeGrafter"/>
</dbReference>
<keyword evidence="6" id="KW-0699">rRNA-binding</keyword>
<dbReference type="AlphaFoldDB" id="A0AAR2JU18"/>
<dbReference type="InterPro" id="IPR030388">
    <property type="entry name" value="G_ERA_dom"/>
</dbReference>
<accession>A0AAR2JU18</accession>
<comment type="subcellular location">
    <subcellularLocation>
        <location evidence="2">Mitochondrion inner membrane</location>
        <topology evidence="2">Peripheral membrane protein</topology>
    </subcellularLocation>
    <subcellularLocation>
        <location evidence="1">Mitochondrion matrix</location>
    </subcellularLocation>
</comment>
<dbReference type="Pfam" id="PF07650">
    <property type="entry name" value="KH_2"/>
    <property type="match status" value="1"/>
</dbReference>
<feature type="region of interest" description="G4" evidence="16">
    <location>
        <begin position="224"/>
        <end position="227"/>
    </location>
</feature>
<dbReference type="FunFam" id="3.30.300.20:FF:000016">
    <property type="entry name" value="GTPase Era, mitochondrial isoform 1"/>
    <property type="match status" value="1"/>
</dbReference>
<dbReference type="Gene3D" id="3.40.50.300">
    <property type="entry name" value="P-loop containing nucleotide triphosphate hydrolases"/>
    <property type="match status" value="1"/>
</dbReference>
<evidence type="ECO:0000256" key="14">
    <source>
        <dbReference type="ARBA" id="ARBA00025227"/>
    </source>
</evidence>
<reference evidence="18" key="3">
    <citation type="submission" date="2025-09" db="UniProtKB">
        <authorList>
            <consortium name="Ensembl"/>
        </authorList>
    </citation>
    <scope>IDENTIFICATION</scope>
</reference>
<keyword evidence="11" id="KW-0496">Mitochondrion</keyword>
<evidence type="ECO:0000256" key="5">
    <source>
        <dbReference type="ARBA" id="ARBA00022517"/>
    </source>
</evidence>
<dbReference type="GO" id="GO:0019843">
    <property type="term" value="F:rRNA binding"/>
    <property type="evidence" value="ECO:0007669"/>
    <property type="project" value="UniProtKB-KW"/>
</dbReference>
<keyword evidence="7 16" id="KW-0547">Nucleotide-binding</keyword>
<keyword evidence="8" id="KW-0999">Mitochondrion inner membrane</keyword>
<dbReference type="CDD" id="cd04163">
    <property type="entry name" value="Era"/>
    <property type="match status" value="1"/>
</dbReference>
<evidence type="ECO:0000256" key="1">
    <source>
        <dbReference type="ARBA" id="ARBA00004305"/>
    </source>
</evidence>
<evidence type="ECO:0000259" key="17">
    <source>
        <dbReference type="PROSITE" id="PS51713"/>
    </source>
</evidence>
<dbReference type="GO" id="GO:0005743">
    <property type="term" value="C:mitochondrial inner membrane"/>
    <property type="evidence" value="ECO:0007669"/>
    <property type="project" value="UniProtKB-SubCell"/>
</dbReference>
<dbReference type="PANTHER" id="PTHR42698:SF1">
    <property type="entry name" value="GTPASE ERA, MITOCHONDRIAL"/>
    <property type="match status" value="1"/>
</dbReference>
<dbReference type="GO" id="GO:0005759">
    <property type="term" value="C:mitochondrial matrix"/>
    <property type="evidence" value="ECO:0007669"/>
    <property type="project" value="UniProtKB-SubCell"/>
</dbReference>
<sequence>MAIRVGESFVRRCLRAPARPLLLATVSLRPRAAFRPGALSGHGFPFTPACSVSSSAFLDRLLKGKMPGVDQGPCQQPVPPDRAGQLSLLLRPPDQPENPKTLRVAVIGAPNAGKSTLTNQLLGRKLFAVSQKVHTTRSRALGVITMDNTQIILLDTPGLTTPFKVKRHQLENSLLVDPLNSLREADLVVVLVDISDKWTRDRLDFEVLKCLTLNPHIPAVLVLNKVDLLKNKALLLDITAKLTEGVVNGQRLRQLRTLKSRKGWSHFKDVFMLCAADGEDVETLKRYLMVAAKPGPWHYHSDVLTDQSPEDICVNAVREKLLEYLPQEVPYTISQHIELWRETEDGKLDISVKLHVKKNSHMTMVIGPGGQVMARIAREAGEDLTNAFMCEVRLKISATLKN</sequence>
<evidence type="ECO:0000256" key="9">
    <source>
        <dbReference type="ARBA" id="ARBA00022884"/>
    </source>
</evidence>
<evidence type="ECO:0000256" key="12">
    <source>
        <dbReference type="ARBA" id="ARBA00023134"/>
    </source>
</evidence>
<evidence type="ECO:0000313" key="18">
    <source>
        <dbReference type="Ensembl" id="ENSPNAP00000053699.1"/>
    </source>
</evidence>
<feature type="region of interest" description="G3" evidence="16">
    <location>
        <begin position="155"/>
        <end position="158"/>
    </location>
</feature>
<feature type="region of interest" description="G2" evidence="16">
    <location>
        <begin position="134"/>
        <end position="138"/>
    </location>
</feature>
<dbReference type="PRINTS" id="PR00326">
    <property type="entry name" value="GTP1OBG"/>
</dbReference>
<dbReference type="FunFam" id="3.40.50.300:FF:002220">
    <property type="entry name" value="GTPase Era, mitochondrial"/>
    <property type="match status" value="1"/>
</dbReference>